<evidence type="ECO:0000313" key="3">
    <source>
        <dbReference type="Proteomes" id="UP000287651"/>
    </source>
</evidence>
<protein>
    <submittedName>
        <fullName evidence="2">Uncharacterized protein</fullName>
    </submittedName>
</protein>
<dbReference type="AlphaFoldDB" id="A0A426ZP03"/>
<evidence type="ECO:0000313" key="2">
    <source>
        <dbReference type="EMBL" id="RRT65654.1"/>
    </source>
</evidence>
<organism evidence="2 3">
    <name type="scientific">Ensete ventricosum</name>
    <name type="common">Abyssinian banana</name>
    <name type="synonym">Musa ensete</name>
    <dbReference type="NCBI Taxonomy" id="4639"/>
    <lineage>
        <taxon>Eukaryota</taxon>
        <taxon>Viridiplantae</taxon>
        <taxon>Streptophyta</taxon>
        <taxon>Embryophyta</taxon>
        <taxon>Tracheophyta</taxon>
        <taxon>Spermatophyta</taxon>
        <taxon>Magnoliopsida</taxon>
        <taxon>Liliopsida</taxon>
        <taxon>Zingiberales</taxon>
        <taxon>Musaceae</taxon>
        <taxon>Ensete</taxon>
    </lineage>
</organism>
<dbReference type="Proteomes" id="UP000287651">
    <property type="component" value="Unassembled WGS sequence"/>
</dbReference>
<reference evidence="2 3" key="1">
    <citation type="journal article" date="2014" name="Agronomy (Basel)">
        <title>A Draft Genome Sequence for Ensete ventricosum, the Drought-Tolerant Tree Against Hunger.</title>
        <authorList>
            <person name="Harrison J."/>
            <person name="Moore K.A."/>
            <person name="Paszkiewicz K."/>
            <person name="Jones T."/>
            <person name="Grant M."/>
            <person name="Ambacheew D."/>
            <person name="Muzemil S."/>
            <person name="Studholme D.J."/>
        </authorList>
    </citation>
    <scope>NUCLEOTIDE SEQUENCE [LARGE SCALE GENOMIC DNA]</scope>
</reference>
<accession>A0A426ZP03</accession>
<dbReference type="EMBL" id="AMZH03005739">
    <property type="protein sequence ID" value="RRT65654.1"/>
    <property type="molecule type" value="Genomic_DNA"/>
</dbReference>
<keyword evidence="1" id="KW-0175">Coiled coil</keyword>
<feature type="non-terminal residue" evidence="2">
    <location>
        <position position="1"/>
    </location>
</feature>
<name>A0A426ZP03_ENSVE</name>
<proteinExistence type="predicted"/>
<gene>
    <name evidence="2" type="ORF">B296_00011418</name>
</gene>
<feature type="coiled-coil region" evidence="1">
    <location>
        <begin position="51"/>
        <end position="111"/>
    </location>
</feature>
<evidence type="ECO:0000256" key="1">
    <source>
        <dbReference type="SAM" id="Coils"/>
    </source>
</evidence>
<sequence length="207" mass="23253">GYYLTTWASFRVVGAPSDNKGWKTRFLYISHPQGWDFGLECLSPTSQGWVISIMDNKAEGLRKEIADLRVRSGLEAVAAAEQRASEAQALVDHLRVEEVEVRARRNALEDQTLKMTGTLEKLKVELPVEAIVEYKKSASFEMGLVRIGQVSYEYGYWVALARFKAQDPDLETEEDPFAILPEDKTITMVTEQPFDDSPLPPKGVVSL</sequence>
<comment type="caution">
    <text evidence="2">The sequence shown here is derived from an EMBL/GenBank/DDBJ whole genome shotgun (WGS) entry which is preliminary data.</text>
</comment>